<dbReference type="InterPro" id="IPR041489">
    <property type="entry name" value="PDZ_6"/>
</dbReference>
<comment type="subcellular location">
    <subcellularLocation>
        <location evidence="1">Cell membrane</location>
    </subcellularLocation>
</comment>
<evidence type="ECO:0000256" key="1">
    <source>
        <dbReference type="ARBA" id="ARBA00004236"/>
    </source>
</evidence>
<keyword evidence="3" id="KW-0677">Repeat</keyword>
<dbReference type="GO" id="GO:0016324">
    <property type="term" value="C:apical plasma membrane"/>
    <property type="evidence" value="ECO:0007669"/>
    <property type="project" value="TreeGrafter"/>
</dbReference>
<proteinExistence type="predicted"/>
<gene>
    <name evidence="5" type="primary">jg21937</name>
    <name evidence="5" type="ORF">PAEG_LOCUS7106</name>
</gene>
<dbReference type="InterPro" id="IPR001478">
    <property type="entry name" value="PDZ"/>
</dbReference>
<dbReference type="EMBL" id="CAKXAJ010021248">
    <property type="protein sequence ID" value="CAH2226400.1"/>
    <property type="molecule type" value="Genomic_DNA"/>
</dbReference>
<dbReference type="SUPFAM" id="SSF50156">
    <property type="entry name" value="PDZ domain-like"/>
    <property type="match status" value="1"/>
</dbReference>
<sequence>LIQSSKPPIVVRRGPRGFGFTIHTVRVYYGDTDYYTMHHLVSAVSEQGAAWAAGLRAGDLITQLNGESVQGLLHTQVLRLLLAAPHATLRATPLDQTTIQVKYPNK</sequence>
<dbReference type="GO" id="GO:0043495">
    <property type="term" value="F:protein-membrane adaptor activity"/>
    <property type="evidence" value="ECO:0007669"/>
    <property type="project" value="TreeGrafter"/>
</dbReference>
<dbReference type="PROSITE" id="PS50106">
    <property type="entry name" value="PDZ"/>
    <property type="match status" value="1"/>
</dbReference>
<protein>
    <submittedName>
        <fullName evidence="5">Jg21937 protein</fullName>
    </submittedName>
</protein>
<dbReference type="Pfam" id="PF17820">
    <property type="entry name" value="PDZ_6"/>
    <property type="match status" value="1"/>
</dbReference>
<dbReference type="GO" id="GO:0072659">
    <property type="term" value="P:protein localization to plasma membrane"/>
    <property type="evidence" value="ECO:0007669"/>
    <property type="project" value="TreeGrafter"/>
</dbReference>
<dbReference type="PANTHER" id="PTHR14191:SF27">
    <property type="entry name" value="MICROTUBULE ASSOCIATED SERINE_THREONINE KINASE FAMILY MEMBER 4"/>
    <property type="match status" value="1"/>
</dbReference>
<dbReference type="InterPro" id="IPR051067">
    <property type="entry name" value="NHER"/>
</dbReference>
<feature type="non-terminal residue" evidence="5">
    <location>
        <position position="1"/>
    </location>
</feature>
<organism evidence="5 6">
    <name type="scientific">Pararge aegeria aegeria</name>
    <dbReference type="NCBI Taxonomy" id="348720"/>
    <lineage>
        <taxon>Eukaryota</taxon>
        <taxon>Metazoa</taxon>
        <taxon>Ecdysozoa</taxon>
        <taxon>Arthropoda</taxon>
        <taxon>Hexapoda</taxon>
        <taxon>Insecta</taxon>
        <taxon>Pterygota</taxon>
        <taxon>Neoptera</taxon>
        <taxon>Endopterygota</taxon>
        <taxon>Lepidoptera</taxon>
        <taxon>Glossata</taxon>
        <taxon>Ditrysia</taxon>
        <taxon>Papilionoidea</taxon>
        <taxon>Nymphalidae</taxon>
        <taxon>Satyrinae</taxon>
        <taxon>Satyrini</taxon>
        <taxon>Parargina</taxon>
        <taxon>Pararge</taxon>
    </lineage>
</organism>
<dbReference type="Gene3D" id="2.30.42.10">
    <property type="match status" value="1"/>
</dbReference>
<dbReference type="OrthoDB" id="10007415at2759"/>
<evidence type="ECO:0000313" key="6">
    <source>
        <dbReference type="Proteomes" id="UP000838756"/>
    </source>
</evidence>
<keyword evidence="2" id="KW-1003">Cell membrane</keyword>
<dbReference type="PANTHER" id="PTHR14191">
    <property type="entry name" value="PDZ DOMAIN CONTAINING PROTEIN"/>
    <property type="match status" value="1"/>
</dbReference>
<dbReference type="InterPro" id="IPR036034">
    <property type="entry name" value="PDZ_sf"/>
</dbReference>
<reference evidence="5" key="1">
    <citation type="submission" date="2022-03" db="EMBL/GenBank/DDBJ databases">
        <authorList>
            <person name="Lindestad O."/>
        </authorList>
    </citation>
    <scope>NUCLEOTIDE SEQUENCE</scope>
</reference>
<accession>A0A8S4QX93</accession>
<keyword evidence="6" id="KW-1185">Reference proteome</keyword>
<keyword evidence="2" id="KW-0472">Membrane</keyword>
<dbReference type="SMART" id="SM00228">
    <property type="entry name" value="PDZ"/>
    <property type="match status" value="1"/>
</dbReference>
<name>A0A8S4QX93_9NEOP</name>
<evidence type="ECO:0000313" key="5">
    <source>
        <dbReference type="EMBL" id="CAH2226400.1"/>
    </source>
</evidence>
<evidence type="ECO:0000256" key="3">
    <source>
        <dbReference type="ARBA" id="ARBA00022737"/>
    </source>
</evidence>
<comment type="caution">
    <text evidence="5">The sequence shown here is derived from an EMBL/GenBank/DDBJ whole genome shotgun (WGS) entry which is preliminary data.</text>
</comment>
<dbReference type="GO" id="GO:0005102">
    <property type="term" value="F:signaling receptor binding"/>
    <property type="evidence" value="ECO:0007669"/>
    <property type="project" value="TreeGrafter"/>
</dbReference>
<feature type="domain" description="PDZ" evidence="4">
    <location>
        <begin position="8"/>
        <end position="81"/>
    </location>
</feature>
<dbReference type="AlphaFoldDB" id="A0A8S4QX93"/>
<dbReference type="FunFam" id="2.30.42.10:FF:000008">
    <property type="entry name" value="microtubule-associated serine/threonine-protein kinase 4 isoform X2"/>
    <property type="match status" value="1"/>
</dbReference>
<evidence type="ECO:0000259" key="4">
    <source>
        <dbReference type="PROSITE" id="PS50106"/>
    </source>
</evidence>
<dbReference type="Proteomes" id="UP000838756">
    <property type="component" value="Unassembled WGS sequence"/>
</dbReference>
<evidence type="ECO:0000256" key="2">
    <source>
        <dbReference type="ARBA" id="ARBA00022475"/>
    </source>
</evidence>